<dbReference type="GO" id="GO:0008017">
    <property type="term" value="F:microtubule binding"/>
    <property type="evidence" value="ECO:0007669"/>
    <property type="project" value="InterPro"/>
</dbReference>
<dbReference type="OrthoDB" id="3176171at2759"/>
<accession>A0A167DLI0</accession>
<feature type="region of interest" description="Disordered" evidence="5">
    <location>
        <begin position="238"/>
        <end position="259"/>
    </location>
</feature>
<feature type="binding site" evidence="3">
    <location>
        <begin position="175"/>
        <end position="182"/>
    </location>
    <ligand>
        <name>ATP</name>
        <dbReference type="ChEBI" id="CHEBI:30616"/>
    </ligand>
</feature>
<organism evidence="7 8">
    <name type="scientific">Sugiyamaella lignohabitans</name>
    <dbReference type="NCBI Taxonomy" id="796027"/>
    <lineage>
        <taxon>Eukaryota</taxon>
        <taxon>Fungi</taxon>
        <taxon>Dikarya</taxon>
        <taxon>Ascomycota</taxon>
        <taxon>Saccharomycotina</taxon>
        <taxon>Dipodascomycetes</taxon>
        <taxon>Dipodascales</taxon>
        <taxon>Trichomonascaceae</taxon>
        <taxon>Sugiyamaella</taxon>
    </lineage>
</organism>
<evidence type="ECO:0000256" key="1">
    <source>
        <dbReference type="ARBA" id="ARBA00022741"/>
    </source>
</evidence>
<dbReference type="FunFam" id="3.40.850.10:FF:000050">
    <property type="entry name" value="Kinesin-like protein"/>
    <property type="match status" value="1"/>
</dbReference>
<feature type="compositionally biased region" description="Polar residues" evidence="5">
    <location>
        <begin position="34"/>
        <end position="72"/>
    </location>
</feature>
<evidence type="ECO:0000256" key="2">
    <source>
        <dbReference type="ARBA" id="ARBA00022840"/>
    </source>
</evidence>
<dbReference type="SMART" id="SM00129">
    <property type="entry name" value="KISc"/>
    <property type="match status" value="1"/>
</dbReference>
<dbReference type="SUPFAM" id="SSF52540">
    <property type="entry name" value="P-loop containing nucleoside triphosphate hydrolases"/>
    <property type="match status" value="1"/>
</dbReference>
<evidence type="ECO:0000259" key="6">
    <source>
        <dbReference type="PROSITE" id="PS50067"/>
    </source>
</evidence>
<keyword evidence="4" id="KW-0493">Microtubule</keyword>
<dbReference type="PRINTS" id="PR00380">
    <property type="entry name" value="KINESINHEAVY"/>
</dbReference>
<gene>
    <name evidence="7" type="primary">KIP3</name>
    <name evidence="7" type="ORF">AWJ20_1321</name>
</gene>
<dbReference type="Pfam" id="PF00225">
    <property type="entry name" value="Kinesin"/>
    <property type="match status" value="1"/>
</dbReference>
<reference evidence="7 8" key="1">
    <citation type="submission" date="2016-02" db="EMBL/GenBank/DDBJ databases">
        <title>Complete genome sequence and transcriptome regulation of the pentose utilising yeast Sugiyamaella lignohabitans.</title>
        <authorList>
            <person name="Bellasio M."/>
            <person name="Peymann A."/>
            <person name="Valli M."/>
            <person name="Sipitzky M."/>
            <person name="Graf A."/>
            <person name="Sauer M."/>
            <person name="Marx H."/>
            <person name="Mattanovich D."/>
        </authorList>
    </citation>
    <scope>NUCLEOTIDE SEQUENCE [LARGE SCALE GENOMIC DNA]</scope>
    <source>
        <strain evidence="7 8">CBS 10342</strain>
    </source>
</reference>
<feature type="compositionally biased region" description="Polar residues" evidence="5">
    <location>
        <begin position="97"/>
        <end position="118"/>
    </location>
</feature>
<dbReference type="RefSeq" id="XP_018735520.1">
    <property type="nucleotide sequence ID" value="XM_018878192.1"/>
</dbReference>
<evidence type="ECO:0000313" key="7">
    <source>
        <dbReference type="EMBL" id="ANB13043.1"/>
    </source>
</evidence>
<dbReference type="PROSITE" id="PS00411">
    <property type="entry name" value="KINESIN_MOTOR_1"/>
    <property type="match status" value="1"/>
</dbReference>
<feature type="domain" description="Kinesin motor" evidence="6">
    <location>
        <begin position="73"/>
        <end position="434"/>
    </location>
</feature>
<dbReference type="EMBL" id="CP014501">
    <property type="protein sequence ID" value="ANB13043.1"/>
    <property type="molecule type" value="Genomic_DNA"/>
</dbReference>
<dbReference type="GO" id="GO:0003777">
    <property type="term" value="F:microtubule motor activity"/>
    <property type="evidence" value="ECO:0007669"/>
    <property type="project" value="InterPro"/>
</dbReference>
<evidence type="ECO:0000256" key="3">
    <source>
        <dbReference type="PROSITE-ProRule" id="PRU00283"/>
    </source>
</evidence>
<dbReference type="GeneID" id="30033111"/>
<evidence type="ECO:0000256" key="4">
    <source>
        <dbReference type="RuleBase" id="RU000394"/>
    </source>
</evidence>
<dbReference type="PANTHER" id="PTHR47117">
    <property type="entry name" value="STAR-RELATED LIPID TRANSFER PROTEIN 9"/>
    <property type="match status" value="1"/>
</dbReference>
<evidence type="ECO:0000313" key="8">
    <source>
        <dbReference type="Proteomes" id="UP000189580"/>
    </source>
</evidence>
<dbReference type="InterPro" id="IPR027417">
    <property type="entry name" value="P-loop_NTPase"/>
</dbReference>
<proteinExistence type="inferred from homology"/>
<name>A0A167DLI0_9ASCO</name>
<feature type="region of interest" description="Disordered" evidence="5">
    <location>
        <begin position="1"/>
        <end position="72"/>
    </location>
</feature>
<keyword evidence="1 3" id="KW-0547">Nucleotide-binding</keyword>
<dbReference type="CDD" id="cd01365">
    <property type="entry name" value="KISc_KIF1A_KIF1B"/>
    <property type="match status" value="1"/>
</dbReference>
<sequence>MPAAKAKNRPSSAIASPNVAKSPKPLNLLRVSNARPSSSLAIRPQTALSQRTPTNSPRSTRGLSPPLSTDGSNVKVVVRVRPLLPREKGSPLLVQMDPSTQCTTINPPSSKPTGSSDNQAKRNLEPKKFYFDRAFYSVDPNSPHYVDQQEIYNTVGKEFLDHNLEGYHTCIFAYGQTGSGKSYTMMGDDENAGIIPRTCRDLFNRIDSLASENMSCTVRLSYFEIYNECVRDLLATQKKGGSGGANVNNKSAKLKVRESPTDGPYIEDLSEYVVKSSDQVLEYMALGNKCRSTAATKMNDQSSRSHAVFTLTVKQVHFHSDTDTTEEKVSQIRLVDLAGSERANSTGAMGERLREGSNINKSLTTLGRVIAALSVPSSLTNARPIVPYRDSVLTWILKESLGGNSKTAMVACVSPTDYEETLSTLRYADQAKRIQTKAIINQDIVSGADRDKLVEEMQQQINSLQLRQEEDEAFKQELVKVKKAIRFYEDRAIDEENKRRAVQLKYASVVRHNRLLVDYLKEVVNRNGHATVSEANYDTLTNELSSLMGDLQTLKADIASSKENWSSVFCQPKYE</sequence>
<keyword evidence="2 3" id="KW-0067">ATP-binding</keyword>
<dbReference type="InterPro" id="IPR036961">
    <property type="entry name" value="Kinesin_motor_dom_sf"/>
</dbReference>
<keyword evidence="3 4" id="KW-0505">Motor protein</keyword>
<keyword evidence="8" id="KW-1185">Reference proteome</keyword>
<dbReference type="AlphaFoldDB" id="A0A167DLI0"/>
<dbReference type="PROSITE" id="PS50067">
    <property type="entry name" value="KINESIN_MOTOR_2"/>
    <property type="match status" value="1"/>
</dbReference>
<dbReference type="InterPro" id="IPR019821">
    <property type="entry name" value="Kinesin_motor_CS"/>
</dbReference>
<dbReference type="GO" id="GO:0005524">
    <property type="term" value="F:ATP binding"/>
    <property type="evidence" value="ECO:0007669"/>
    <property type="project" value="UniProtKB-UniRule"/>
</dbReference>
<protein>
    <recommendedName>
        <fullName evidence="4">Kinesin-like protein</fullName>
    </recommendedName>
</protein>
<evidence type="ECO:0000256" key="5">
    <source>
        <dbReference type="SAM" id="MobiDB-lite"/>
    </source>
</evidence>
<dbReference type="InterPro" id="IPR001752">
    <property type="entry name" value="Kinesin_motor_dom"/>
</dbReference>
<dbReference type="KEGG" id="slb:AWJ20_1321"/>
<feature type="region of interest" description="Disordered" evidence="5">
    <location>
        <begin position="88"/>
        <end position="121"/>
    </location>
</feature>
<dbReference type="GO" id="GO:0007018">
    <property type="term" value="P:microtubule-based movement"/>
    <property type="evidence" value="ECO:0007669"/>
    <property type="project" value="InterPro"/>
</dbReference>
<dbReference type="Proteomes" id="UP000189580">
    <property type="component" value="Chromosome a"/>
</dbReference>
<dbReference type="GO" id="GO:0005874">
    <property type="term" value="C:microtubule"/>
    <property type="evidence" value="ECO:0007669"/>
    <property type="project" value="UniProtKB-KW"/>
</dbReference>
<dbReference type="Gene3D" id="3.40.850.10">
    <property type="entry name" value="Kinesin motor domain"/>
    <property type="match status" value="1"/>
</dbReference>
<comment type="similarity">
    <text evidence="3 4">Belongs to the TRAFAC class myosin-kinesin ATPase superfamily. Kinesin family.</text>
</comment>